<gene>
    <name evidence="1" type="ORF">GPM918_LOCUS27324</name>
    <name evidence="2" type="ORF">SRO942_LOCUS27624</name>
</gene>
<evidence type="ECO:0000313" key="2">
    <source>
        <dbReference type="EMBL" id="CAF4067549.1"/>
    </source>
</evidence>
<comment type="caution">
    <text evidence="1">The sequence shown here is derived from an EMBL/GenBank/DDBJ whole genome shotgun (WGS) entry which is preliminary data.</text>
</comment>
<reference evidence="1" key="1">
    <citation type="submission" date="2021-02" db="EMBL/GenBank/DDBJ databases">
        <authorList>
            <person name="Nowell W R."/>
        </authorList>
    </citation>
    <scope>NUCLEOTIDE SEQUENCE</scope>
</reference>
<evidence type="ECO:0000313" key="1">
    <source>
        <dbReference type="EMBL" id="CAF1276033.1"/>
    </source>
</evidence>
<dbReference type="EMBL" id="CAJNOQ010011401">
    <property type="protein sequence ID" value="CAF1276033.1"/>
    <property type="molecule type" value="Genomic_DNA"/>
</dbReference>
<dbReference type="Proteomes" id="UP000663829">
    <property type="component" value="Unassembled WGS sequence"/>
</dbReference>
<proteinExistence type="predicted"/>
<name>A0A815BXR8_9BILA</name>
<keyword evidence="3" id="KW-1185">Reference proteome</keyword>
<dbReference type="Proteomes" id="UP000681722">
    <property type="component" value="Unassembled WGS sequence"/>
</dbReference>
<accession>A0A815BXR8</accession>
<evidence type="ECO:0000313" key="3">
    <source>
        <dbReference type="Proteomes" id="UP000663829"/>
    </source>
</evidence>
<sequence length="103" mass="11597">MAKVEQAVELHIRTDQIQKKLVVEKVVVDMKKRCEHQLPYAAFQASSQVVTDPQIAAAIPSFESLRSTLYRQKGNKNEPLTPTSLRNLCIPDKYGKLCTGENL</sequence>
<protein>
    <submittedName>
        <fullName evidence="1">Uncharacterized protein</fullName>
    </submittedName>
</protein>
<organism evidence="1 3">
    <name type="scientific">Didymodactylos carnosus</name>
    <dbReference type="NCBI Taxonomy" id="1234261"/>
    <lineage>
        <taxon>Eukaryota</taxon>
        <taxon>Metazoa</taxon>
        <taxon>Spiralia</taxon>
        <taxon>Gnathifera</taxon>
        <taxon>Rotifera</taxon>
        <taxon>Eurotatoria</taxon>
        <taxon>Bdelloidea</taxon>
        <taxon>Philodinida</taxon>
        <taxon>Philodinidae</taxon>
        <taxon>Didymodactylos</taxon>
    </lineage>
</organism>
<dbReference type="AlphaFoldDB" id="A0A815BXR8"/>
<dbReference type="EMBL" id="CAJOBC010025521">
    <property type="protein sequence ID" value="CAF4067549.1"/>
    <property type="molecule type" value="Genomic_DNA"/>
</dbReference>